<dbReference type="PANTHER" id="PTHR45649:SF26">
    <property type="entry name" value="OS04G0435100 PROTEIN"/>
    <property type="match status" value="1"/>
</dbReference>
<evidence type="ECO:0000313" key="7">
    <source>
        <dbReference type="EMBL" id="NMO17768.1"/>
    </source>
</evidence>
<comment type="subcellular location">
    <subcellularLocation>
        <location evidence="1">Membrane</location>
        <topology evidence="1">Multi-pass membrane protein</topology>
    </subcellularLocation>
</comment>
<dbReference type="Pfam" id="PF13520">
    <property type="entry name" value="AA_permease_2"/>
    <property type="match status" value="1"/>
</dbReference>
<dbReference type="PANTHER" id="PTHR45649">
    <property type="entry name" value="AMINO-ACID PERMEASE BAT1"/>
    <property type="match status" value="1"/>
</dbReference>
<name>A0A848LJB0_9BACT</name>
<keyword evidence="4 6" id="KW-1133">Transmembrane helix</keyword>
<evidence type="ECO:0000256" key="3">
    <source>
        <dbReference type="ARBA" id="ARBA00022692"/>
    </source>
</evidence>
<feature type="transmembrane region" description="Helical" evidence="6">
    <location>
        <begin position="379"/>
        <end position="399"/>
    </location>
</feature>
<keyword evidence="8" id="KW-1185">Reference proteome</keyword>
<dbReference type="PIRSF" id="PIRSF006060">
    <property type="entry name" value="AA_transporter"/>
    <property type="match status" value="1"/>
</dbReference>
<dbReference type="Proteomes" id="UP000518300">
    <property type="component" value="Unassembled WGS sequence"/>
</dbReference>
<dbReference type="RefSeq" id="WP_169347048.1">
    <property type="nucleotide sequence ID" value="NZ_JABBJJ010000109.1"/>
</dbReference>
<feature type="transmembrane region" description="Helical" evidence="6">
    <location>
        <begin position="256"/>
        <end position="278"/>
    </location>
</feature>
<feature type="transmembrane region" description="Helical" evidence="6">
    <location>
        <begin position="444"/>
        <end position="462"/>
    </location>
</feature>
<feature type="transmembrane region" description="Helical" evidence="6">
    <location>
        <begin position="298"/>
        <end position="320"/>
    </location>
</feature>
<evidence type="ECO:0000256" key="6">
    <source>
        <dbReference type="SAM" id="Phobius"/>
    </source>
</evidence>
<feature type="transmembrane region" description="Helical" evidence="6">
    <location>
        <begin position="216"/>
        <end position="235"/>
    </location>
</feature>
<feature type="transmembrane region" description="Helical" evidence="6">
    <location>
        <begin position="352"/>
        <end position="373"/>
    </location>
</feature>
<dbReference type="Gene3D" id="1.20.1740.10">
    <property type="entry name" value="Amino acid/polyamine transporter I"/>
    <property type="match status" value="1"/>
</dbReference>
<dbReference type="GO" id="GO:0022857">
    <property type="term" value="F:transmembrane transporter activity"/>
    <property type="evidence" value="ECO:0007669"/>
    <property type="project" value="InterPro"/>
</dbReference>
<evidence type="ECO:0000256" key="4">
    <source>
        <dbReference type="ARBA" id="ARBA00022989"/>
    </source>
</evidence>
<dbReference type="AlphaFoldDB" id="A0A848LJB0"/>
<accession>A0A848LJB0</accession>
<keyword evidence="5 6" id="KW-0472">Membrane</keyword>
<proteinExistence type="predicted"/>
<organism evidence="7 8">
    <name type="scientific">Pyxidicoccus fallax</name>
    <dbReference type="NCBI Taxonomy" id="394095"/>
    <lineage>
        <taxon>Bacteria</taxon>
        <taxon>Pseudomonadati</taxon>
        <taxon>Myxococcota</taxon>
        <taxon>Myxococcia</taxon>
        <taxon>Myxococcales</taxon>
        <taxon>Cystobacterineae</taxon>
        <taxon>Myxococcaceae</taxon>
        <taxon>Pyxidicoccus</taxon>
    </lineage>
</organism>
<reference evidence="7 8" key="1">
    <citation type="submission" date="2020-04" db="EMBL/GenBank/DDBJ databases">
        <title>Draft genome of Pyxidicoccus fallax type strain.</title>
        <authorList>
            <person name="Whitworth D.E."/>
        </authorList>
    </citation>
    <scope>NUCLEOTIDE SEQUENCE [LARGE SCALE GENOMIC DNA]</scope>
    <source>
        <strain evidence="7 8">DSM 14698</strain>
    </source>
</reference>
<feature type="transmembrane region" description="Helical" evidence="6">
    <location>
        <begin position="179"/>
        <end position="196"/>
    </location>
</feature>
<feature type="transmembrane region" description="Helical" evidence="6">
    <location>
        <begin position="148"/>
        <end position="167"/>
    </location>
</feature>
<keyword evidence="3 6" id="KW-0812">Transmembrane</keyword>
<evidence type="ECO:0000256" key="2">
    <source>
        <dbReference type="ARBA" id="ARBA00022448"/>
    </source>
</evidence>
<evidence type="ECO:0000256" key="5">
    <source>
        <dbReference type="ARBA" id="ARBA00023136"/>
    </source>
</evidence>
<dbReference type="EMBL" id="JABBJJ010000109">
    <property type="protein sequence ID" value="NMO17768.1"/>
    <property type="molecule type" value="Genomic_DNA"/>
</dbReference>
<comment type="caution">
    <text evidence="7">The sequence shown here is derived from an EMBL/GenBank/DDBJ whole genome shotgun (WGS) entry which is preliminary data.</text>
</comment>
<feature type="transmembrane region" description="Helical" evidence="6">
    <location>
        <begin position="420"/>
        <end position="438"/>
    </location>
</feature>
<evidence type="ECO:0000313" key="8">
    <source>
        <dbReference type="Proteomes" id="UP000518300"/>
    </source>
</evidence>
<feature type="transmembrane region" description="Helical" evidence="6">
    <location>
        <begin position="37"/>
        <end position="56"/>
    </location>
</feature>
<dbReference type="InterPro" id="IPR002293">
    <property type="entry name" value="AA/rel_permease1"/>
</dbReference>
<keyword evidence="2" id="KW-0813">Transport</keyword>
<feature type="transmembrane region" description="Helical" evidence="6">
    <location>
        <begin position="109"/>
        <end position="128"/>
    </location>
</feature>
<feature type="transmembrane region" description="Helical" evidence="6">
    <location>
        <begin position="68"/>
        <end position="88"/>
    </location>
</feature>
<protein>
    <submittedName>
        <fullName evidence="7">Amino acid permease</fullName>
    </submittedName>
</protein>
<dbReference type="GO" id="GO:0016020">
    <property type="term" value="C:membrane"/>
    <property type="evidence" value="ECO:0007669"/>
    <property type="project" value="UniProtKB-SubCell"/>
</dbReference>
<sequence length="496" mass="53031">MATTPDRERQLQEDAAQLQRLGYAQQLLRDMGGFSNFAVSFSIISILTGAVTLYGHGLRFGGPFVMGVGWPLVAVMTLAVAASLAQLASSFPTAGALYHWAAMLGGPRVGFFTAWLNTVGQFAITAGIDYGLAEFLADMLGLPRERGAVLPLYAAILLSHAVLNHVGVRVVAWLNDFSAWYHVGGVAVLIGALVALAPRQDVGFLLTRVSTESPSWYAYGFLIGLLQAQWTFTGYDASAHISEETRDPTRNAPWGIFLSVAVSAVVGYVLLGTVTLAIQDLPAATAAPNPFLYVLTNALGPSVGGALVWVAIAAMWFCGLSSVTSNSRMLFAFARDNGLPGSRWLKHVSPRFRSPSVAVWVSVVAAFVVALWAEAYAAMVALSTLALYASYALPIWVGWRARRAGTWSHRGPWDLGRASPFINAVALVWCAVIMVLFVLPPNQLAGYTFAGALVLLGLYWGLRQRHTFKGPQVTLLRKAPEGDAPTSAARSSPSSG</sequence>
<evidence type="ECO:0000256" key="1">
    <source>
        <dbReference type="ARBA" id="ARBA00004141"/>
    </source>
</evidence>
<gene>
    <name evidence="7" type="ORF">HG543_23335</name>
</gene>